<keyword evidence="1" id="KW-0812">Transmembrane</keyword>
<dbReference type="Gene3D" id="1.10.390.10">
    <property type="entry name" value="Neutral Protease Domain 2"/>
    <property type="match status" value="1"/>
</dbReference>
<dbReference type="InterPro" id="IPR014782">
    <property type="entry name" value="Peptidase_M1_dom"/>
</dbReference>
<name>A0ABS7PSZ7_9SPHN</name>
<feature type="transmembrane region" description="Helical" evidence="1">
    <location>
        <begin position="55"/>
        <end position="79"/>
    </location>
</feature>
<feature type="transmembrane region" description="Helical" evidence="1">
    <location>
        <begin position="148"/>
        <end position="168"/>
    </location>
</feature>
<keyword evidence="3" id="KW-0378">Hydrolase</keyword>
<dbReference type="RefSeq" id="WP_222991194.1">
    <property type="nucleotide sequence ID" value="NZ_JAINVV010000008.1"/>
</dbReference>
<gene>
    <name evidence="3" type="ORF">K7G82_17505</name>
</gene>
<feature type="transmembrane region" description="Helical" evidence="1">
    <location>
        <begin position="563"/>
        <end position="585"/>
    </location>
</feature>
<dbReference type="SUPFAM" id="SSF55486">
    <property type="entry name" value="Metalloproteases ('zincins'), catalytic domain"/>
    <property type="match status" value="1"/>
</dbReference>
<feature type="transmembrane region" description="Helical" evidence="1">
    <location>
        <begin position="359"/>
        <end position="380"/>
    </location>
</feature>
<keyword evidence="1" id="KW-0472">Membrane</keyword>
<feature type="transmembrane region" description="Helical" evidence="1">
    <location>
        <begin position="100"/>
        <end position="128"/>
    </location>
</feature>
<dbReference type="InterPro" id="IPR027268">
    <property type="entry name" value="Peptidase_M4/M1_CTD_sf"/>
</dbReference>
<evidence type="ECO:0000259" key="2">
    <source>
        <dbReference type="Pfam" id="PF01433"/>
    </source>
</evidence>
<evidence type="ECO:0000256" key="1">
    <source>
        <dbReference type="SAM" id="Phobius"/>
    </source>
</evidence>
<reference evidence="3 4" key="1">
    <citation type="submission" date="2021-08" db="EMBL/GenBank/DDBJ databases">
        <authorList>
            <person name="Tuo L."/>
        </authorList>
    </citation>
    <scope>NUCLEOTIDE SEQUENCE [LARGE SCALE GENOMIC DNA]</scope>
    <source>
        <strain evidence="3 4">JCM 31229</strain>
    </source>
</reference>
<sequence length="1209" mass="135361">MFAHVAGFELKYQLRSAMFWGAFIVFFLLAFATVASDDIRIGWGGQVFRNAPYAIAINSMVWTIFAMFLVTAFVSNVVLRDDETGFGPIIQATRLSRFNYLFGRFTGGFLTATLAFLSVPLGALMAVLLPGPDPETIGPVNIADYVQVFVLLCVPTLFLLSAGFFALATATRSQIATYVGALVVLAVYLFSRIYFRRPEFGAVAMLTDPFGLAAFEHATKNWTANDRNMMLPSFTGLVLQGRAIWCAVGLAMLAMAWRSFTRKGFATRADRRPARNEAQAIESAAPVFTGAPLPPADRKLGWGPLAALTRFELLGVLRGPTFIVLLGFAFINTVIGLWLAGDDSVTVIYPVTRVMIQTLAAQFTTIPLFVAAFYAGELVWRDRERRVHEIVDATPSPDWAFLMPKILAVSVILLAMGLMCIAAAVGVQLAKGFTDIEFVKYFTWFLAPWFSTMVMYAVLAVFVQTLVPHKFVGLLVMLLYFIAETMLPTLGLESHLYLYATTSPTPVSDMNGLGVHAGHALWYRAYWACGAVILTVLAWGLWRRGASAPLRVRLRRLPARLAGAPGMIAGTAAVGMAGLGGWIYYNNYVLNDFPTFKGSSEWAANYEKALLPLESHPQPHIIDMKLDVDLHPEGTAPWVTTTGSYVIQNKTGKPLNQVYVQWQHALVTKSFLGTTIDPGVKMLMLDVPGARMTRDLPDYNFRIYTFDTPMAPGETRQIRFKTLREQKGFRNSGNEDRLVANGTFLNNFSLAPNLGVSRWPLLQDRATRRKYGLNPDLVINKLEDEHARAFTYLRHDSDFVNADVTVRGPADQTLIAPGERVSHQVTGDRQVTRFRTEAPINNFFSIQAANYAVKRQKWGNVDIEVYYHPTHAFNVDRFIRLSKDGLEYFSKNFSPYQFKQFRIIEFPVYNNFAQAFPGAVPYSEGAGFIAKIDDRDGVDFIAYVTAHELAHQWWFHQVTGADMEGSTVLSETLAQYSAIMVMEKRYGDAMIRKFLKRGMEGYLGQRGKENVAEPVLERVQEQAYVRYQKGGNVMYLLKDRMGEEQVNRALRSLIAQFAFKGAPYPTGRHLTNALRAEAKPEHQQLITDLFERITLYDLKVTDGRTTRRADGKWALSATVEARKRYADGKGVETEAPLNEMFDIGVFSANPGDKGFGKADILSFKQQRLKSGRHTFEMVLDKQPKFVGLDPYLKYIDRNSEDNVRSVEAR</sequence>
<feature type="transmembrane region" description="Helical" evidence="1">
    <location>
        <begin position="406"/>
        <end position="429"/>
    </location>
</feature>
<keyword evidence="4" id="KW-1185">Reference proteome</keyword>
<feature type="transmembrane region" description="Helical" evidence="1">
    <location>
        <begin position="320"/>
        <end position="339"/>
    </location>
</feature>
<feature type="domain" description="Peptidase M1 membrane alanine aminopeptidase" evidence="2">
    <location>
        <begin position="885"/>
        <end position="1075"/>
    </location>
</feature>
<feature type="transmembrane region" description="Helical" evidence="1">
    <location>
        <begin position="175"/>
        <end position="195"/>
    </location>
</feature>
<accession>A0ABS7PSZ7</accession>
<dbReference type="Pfam" id="PF01433">
    <property type="entry name" value="Peptidase_M1"/>
    <property type="match status" value="1"/>
</dbReference>
<keyword evidence="3" id="KW-0645">Protease</keyword>
<proteinExistence type="predicted"/>
<evidence type="ECO:0000313" key="3">
    <source>
        <dbReference type="EMBL" id="MBY8824104.1"/>
    </source>
</evidence>
<feature type="transmembrane region" description="Helical" evidence="1">
    <location>
        <begin position="475"/>
        <end position="500"/>
    </location>
</feature>
<feature type="transmembrane region" description="Helical" evidence="1">
    <location>
        <begin position="441"/>
        <end position="463"/>
    </location>
</feature>
<dbReference type="Proteomes" id="UP000706039">
    <property type="component" value="Unassembled WGS sequence"/>
</dbReference>
<dbReference type="EMBL" id="JAINVV010000008">
    <property type="protein sequence ID" value="MBY8824104.1"/>
    <property type="molecule type" value="Genomic_DNA"/>
</dbReference>
<dbReference type="GO" id="GO:0004177">
    <property type="term" value="F:aminopeptidase activity"/>
    <property type="evidence" value="ECO:0007669"/>
    <property type="project" value="UniProtKB-KW"/>
</dbReference>
<feature type="transmembrane region" description="Helical" evidence="1">
    <location>
        <begin position="520"/>
        <end position="542"/>
    </location>
</feature>
<feature type="transmembrane region" description="Helical" evidence="1">
    <location>
        <begin position="237"/>
        <end position="257"/>
    </location>
</feature>
<protein>
    <submittedName>
        <fullName evidence="3">Aminopeptidase</fullName>
    </submittedName>
</protein>
<evidence type="ECO:0000313" key="4">
    <source>
        <dbReference type="Proteomes" id="UP000706039"/>
    </source>
</evidence>
<organism evidence="3 4">
    <name type="scientific">Sphingomonas colocasiae</name>
    <dbReference type="NCBI Taxonomy" id="1848973"/>
    <lineage>
        <taxon>Bacteria</taxon>
        <taxon>Pseudomonadati</taxon>
        <taxon>Pseudomonadota</taxon>
        <taxon>Alphaproteobacteria</taxon>
        <taxon>Sphingomonadales</taxon>
        <taxon>Sphingomonadaceae</taxon>
        <taxon>Sphingomonas</taxon>
    </lineage>
</organism>
<comment type="caution">
    <text evidence="3">The sequence shown here is derived from an EMBL/GenBank/DDBJ whole genome shotgun (WGS) entry which is preliminary data.</text>
</comment>
<keyword evidence="3" id="KW-0031">Aminopeptidase</keyword>
<feature type="transmembrane region" description="Helical" evidence="1">
    <location>
        <begin position="17"/>
        <end position="35"/>
    </location>
</feature>
<keyword evidence="1" id="KW-1133">Transmembrane helix</keyword>